<dbReference type="AlphaFoldDB" id="A0A9P7K7H7"/>
<feature type="non-terminal residue" evidence="1">
    <location>
        <position position="154"/>
    </location>
</feature>
<dbReference type="SUPFAM" id="SSF48264">
    <property type="entry name" value="Cytochrome P450"/>
    <property type="match status" value="1"/>
</dbReference>
<dbReference type="InterPro" id="IPR001128">
    <property type="entry name" value="Cyt_P450"/>
</dbReference>
<reference evidence="1" key="2">
    <citation type="submission" date="2021-10" db="EMBL/GenBank/DDBJ databases">
        <title>Phylogenomics reveals ancestral predisposition of the termite-cultivated fungus Termitomyces towards a domesticated lifestyle.</title>
        <authorList>
            <person name="Auxier B."/>
            <person name="Grum-Grzhimaylo A."/>
            <person name="Cardenas M.E."/>
            <person name="Lodge J.D."/>
            <person name="Laessoe T."/>
            <person name="Pedersen O."/>
            <person name="Smith M.E."/>
            <person name="Kuyper T.W."/>
            <person name="Franco-Molano E.A."/>
            <person name="Baroni T.J."/>
            <person name="Aanen D.K."/>
        </authorList>
    </citation>
    <scope>NUCLEOTIDE SEQUENCE</scope>
    <source>
        <strain evidence="1">D49</strain>
    </source>
</reference>
<name>A0A9P7K7H7_9AGAR</name>
<proteinExistence type="predicted"/>
<dbReference type="OrthoDB" id="1470350at2759"/>
<sequence length="154" mass="17304">MVPIFHDVTKKMVKTLKQKVAEGPQEVDILHWMGRAALEMIGRSGFGYSFDPLVEGATPHPFITAAKQYIPIVSFFAISREYLLPKLIKIGMPCLRRLALNFIPSKKIQKLRDIVETMEQTAIKIFEIKKQALQKGGGAFESLDEQGADIMSIL</sequence>
<evidence type="ECO:0000313" key="2">
    <source>
        <dbReference type="Proteomes" id="UP000717328"/>
    </source>
</evidence>
<comment type="caution">
    <text evidence="1">The sequence shown here is derived from an EMBL/GenBank/DDBJ whole genome shotgun (WGS) entry which is preliminary data.</text>
</comment>
<accession>A0A9P7K7H7</accession>
<dbReference type="Pfam" id="PF00067">
    <property type="entry name" value="p450"/>
    <property type="match status" value="1"/>
</dbReference>
<evidence type="ECO:0008006" key="3">
    <source>
        <dbReference type="Google" id="ProtNLM"/>
    </source>
</evidence>
<dbReference type="InterPro" id="IPR036396">
    <property type="entry name" value="Cyt_P450_sf"/>
</dbReference>
<gene>
    <name evidence="1" type="ORF">H0H81_003193</name>
</gene>
<dbReference type="GO" id="GO:0005506">
    <property type="term" value="F:iron ion binding"/>
    <property type="evidence" value="ECO:0007669"/>
    <property type="project" value="InterPro"/>
</dbReference>
<keyword evidence="2" id="KW-1185">Reference proteome</keyword>
<evidence type="ECO:0000313" key="1">
    <source>
        <dbReference type="EMBL" id="KAG5637801.1"/>
    </source>
</evidence>
<dbReference type="GO" id="GO:0020037">
    <property type="term" value="F:heme binding"/>
    <property type="evidence" value="ECO:0007669"/>
    <property type="project" value="InterPro"/>
</dbReference>
<dbReference type="Gene3D" id="1.10.630.10">
    <property type="entry name" value="Cytochrome P450"/>
    <property type="match status" value="1"/>
</dbReference>
<dbReference type="GO" id="GO:0004497">
    <property type="term" value="F:monooxygenase activity"/>
    <property type="evidence" value="ECO:0007669"/>
    <property type="project" value="InterPro"/>
</dbReference>
<protein>
    <recommendedName>
        <fullName evidence="3">Cytochrome P450</fullName>
    </recommendedName>
</protein>
<organism evidence="1 2">
    <name type="scientific">Sphagnurus paluster</name>
    <dbReference type="NCBI Taxonomy" id="117069"/>
    <lineage>
        <taxon>Eukaryota</taxon>
        <taxon>Fungi</taxon>
        <taxon>Dikarya</taxon>
        <taxon>Basidiomycota</taxon>
        <taxon>Agaricomycotina</taxon>
        <taxon>Agaricomycetes</taxon>
        <taxon>Agaricomycetidae</taxon>
        <taxon>Agaricales</taxon>
        <taxon>Tricholomatineae</taxon>
        <taxon>Lyophyllaceae</taxon>
        <taxon>Sphagnurus</taxon>
    </lineage>
</organism>
<dbReference type="EMBL" id="JABCKI010005803">
    <property type="protein sequence ID" value="KAG5637801.1"/>
    <property type="molecule type" value="Genomic_DNA"/>
</dbReference>
<reference evidence="1" key="1">
    <citation type="submission" date="2021-02" db="EMBL/GenBank/DDBJ databases">
        <authorList>
            <person name="Nieuwenhuis M."/>
            <person name="Van De Peppel L.J.J."/>
        </authorList>
    </citation>
    <scope>NUCLEOTIDE SEQUENCE</scope>
    <source>
        <strain evidence="1">D49</strain>
    </source>
</reference>
<dbReference type="GO" id="GO:0016705">
    <property type="term" value="F:oxidoreductase activity, acting on paired donors, with incorporation or reduction of molecular oxygen"/>
    <property type="evidence" value="ECO:0007669"/>
    <property type="project" value="InterPro"/>
</dbReference>
<dbReference type="Proteomes" id="UP000717328">
    <property type="component" value="Unassembled WGS sequence"/>
</dbReference>